<feature type="domain" description="DDE Tnp4" evidence="3">
    <location>
        <begin position="168"/>
        <end position="305"/>
    </location>
</feature>
<gene>
    <name evidence="4" type="ORF">PR048_018692</name>
</gene>
<dbReference type="Pfam" id="PF13359">
    <property type="entry name" value="DDE_Tnp_4"/>
    <property type="match status" value="1"/>
</dbReference>
<evidence type="ECO:0000256" key="2">
    <source>
        <dbReference type="ARBA" id="ARBA00022723"/>
    </source>
</evidence>
<comment type="caution">
    <text evidence="4">The sequence shown here is derived from an EMBL/GenBank/DDBJ whole genome shotgun (WGS) entry which is preliminary data.</text>
</comment>
<evidence type="ECO:0000313" key="5">
    <source>
        <dbReference type="Proteomes" id="UP001159363"/>
    </source>
</evidence>
<reference evidence="4 5" key="1">
    <citation type="submission" date="2023-02" db="EMBL/GenBank/DDBJ databases">
        <title>LHISI_Scaffold_Assembly.</title>
        <authorList>
            <person name="Stuart O.P."/>
            <person name="Cleave R."/>
            <person name="Magrath M.J.L."/>
            <person name="Mikheyev A.S."/>
        </authorList>
    </citation>
    <scope>NUCLEOTIDE SEQUENCE [LARGE SCALE GENOMIC DNA]</scope>
    <source>
        <strain evidence="4">Daus_M_001</strain>
        <tissue evidence="4">Leg muscle</tissue>
    </source>
</reference>
<evidence type="ECO:0000256" key="1">
    <source>
        <dbReference type="ARBA" id="ARBA00001968"/>
    </source>
</evidence>
<proteinExistence type="predicted"/>
<protein>
    <recommendedName>
        <fullName evidence="3">DDE Tnp4 domain-containing protein</fullName>
    </recommendedName>
</protein>
<evidence type="ECO:0000313" key="4">
    <source>
        <dbReference type="EMBL" id="KAJ8882204.1"/>
    </source>
</evidence>
<dbReference type="InterPro" id="IPR027806">
    <property type="entry name" value="HARBI1_dom"/>
</dbReference>
<evidence type="ECO:0000259" key="3">
    <source>
        <dbReference type="Pfam" id="PF13359"/>
    </source>
</evidence>
<dbReference type="EMBL" id="JARBHB010000006">
    <property type="protein sequence ID" value="KAJ8882204.1"/>
    <property type="molecule type" value="Genomic_DNA"/>
</dbReference>
<accession>A0ABQ9HD67</accession>
<dbReference type="Proteomes" id="UP001159363">
    <property type="component" value="Chromosome 5"/>
</dbReference>
<keyword evidence="2" id="KW-0479">Metal-binding</keyword>
<keyword evidence="5" id="KW-1185">Reference proteome</keyword>
<organism evidence="4 5">
    <name type="scientific">Dryococelus australis</name>
    <dbReference type="NCBI Taxonomy" id="614101"/>
    <lineage>
        <taxon>Eukaryota</taxon>
        <taxon>Metazoa</taxon>
        <taxon>Ecdysozoa</taxon>
        <taxon>Arthropoda</taxon>
        <taxon>Hexapoda</taxon>
        <taxon>Insecta</taxon>
        <taxon>Pterygota</taxon>
        <taxon>Neoptera</taxon>
        <taxon>Polyneoptera</taxon>
        <taxon>Phasmatodea</taxon>
        <taxon>Verophasmatodea</taxon>
        <taxon>Anareolatae</taxon>
        <taxon>Phasmatidae</taxon>
        <taxon>Eurycanthinae</taxon>
        <taxon>Dryococelus</taxon>
    </lineage>
</organism>
<sequence>MSAMGDDDMLAAAAVVLILKKNTKKRTRKWCKEWLMKRNSLSHTNLLNELRITYCRFLSLVAPLIEKEYKVMRKSIATLNHAPMQQKMIDLVEIVAQVYHSIPVNHPTFHEYSLQCRPENSLLQFPQTEDEWKKTAHEFESRWNFPHLSDVSTVNILKSHLQLELVLFYINTNTNTVWSHWQIADANYHFILTDFGINGRISDSGVLCNTVFHEKLTNGSLYILSACQVINRARKLPHVFVGDNAFPLRCDIDLDSVDKSIYYYRLSRTRRVVENVFGLLAGRFRVFHTAINHIDSIMIACCALHSYLMTQHVISTLHQKHSMSKMLNLAQLSLAQQPRSRIFCFCRNPE</sequence>
<name>A0ABQ9HD67_9NEOP</name>
<comment type="cofactor">
    <cofactor evidence="1">
        <name>a divalent metal cation</name>
        <dbReference type="ChEBI" id="CHEBI:60240"/>
    </cofactor>
</comment>